<evidence type="ECO:0000256" key="10">
    <source>
        <dbReference type="SAM" id="SignalP"/>
    </source>
</evidence>
<dbReference type="InterPro" id="IPR013210">
    <property type="entry name" value="LRR_N_plant-typ"/>
</dbReference>
<keyword evidence="12" id="KW-0808">Transferase</keyword>
<feature type="domain" description="Protein kinase" evidence="11">
    <location>
        <begin position="409"/>
        <end position="677"/>
    </location>
</feature>
<evidence type="ECO:0000256" key="5">
    <source>
        <dbReference type="ARBA" id="ARBA00022737"/>
    </source>
</evidence>
<evidence type="ECO:0000256" key="1">
    <source>
        <dbReference type="ARBA" id="ARBA00004167"/>
    </source>
</evidence>
<dbReference type="GO" id="GO:0005524">
    <property type="term" value="F:ATP binding"/>
    <property type="evidence" value="ECO:0007669"/>
    <property type="project" value="InterPro"/>
</dbReference>
<dbReference type="PANTHER" id="PTHR48056:SF37">
    <property type="entry name" value="PROTEIN KINASE DOMAIN-CONTAINING PROTEIN"/>
    <property type="match status" value="1"/>
</dbReference>
<dbReference type="AlphaFoldDB" id="A0A445G6C4"/>
<dbReference type="InterPro" id="IPR003591">
    <property type="entry name" value="Leu-rich_rpt_typical-subtyp"/>
</dbReference>
<keyword evidence="6 9" id="KW-1133">Transmembrane helix</keyword>
<dbReference type="Proteomes" id="UP000289340">
    <property type="component" value="Chromosome 17"/>
</dbReference>
<dbReference type="InterPro" id="IPR001245">
    <property type="entry name" value="Ser-Thr/Tyr_kinase_cat_dom"/>
</dbReference>
<dbReference type="FunFam" id="1.10.510.10:FF:000513">
    <property type="entry name" value="Protein NSP-INTERACTING KINASE 2"/>
    <property type="match status" value="1"/>
</dbReference>
<dbReference type="Gene3D" id="1.10.510.10">
    <property type="entry name" value="Transferase(Phosphotransferase) domain 1"/>
    <property type="match status" value="1"/>
</dbReference>
<feature type="transmembrane region" description="Helical" evidence="9">
    <location>
        <begin position="305"/>
        <end position="330"/>
    </location>
</feature>
<dbReference type="GO" id="GO:0004674">
    <property type="term" value="F:protein serine/threonine kinase activity"/>
    <property type="evidence" value="ECO:0007669"/>
    <property type="project" value="UniProtKB-EC"/>
</dbReference>
<keyword evidence="12" id="KW-0418">Kinase</keyword>
<evidence type="ECO:0000313" key="12">
    <source>
        <dbReference type="EMBL" id="RZB56734.1"/>
    </source>
</evidence>
<dbReference type="InterPro" id="IPR011009">
    <property type="entry name" value="Kinase-like_dom_sf"/>
</dbReference>
<dbReference type="InterPro" id="IPR032675">
    <property type="entry name" value="LRR_dom_sf"/>
</dbReference>
<evidence type="ECO:0000256" key="9">
    <source>
        <dbReference type="SAM" id="Phobius"/>
    </source>
</evidence>
<organism evidence="12 13">
    <name type="scientific">Glycine soja</name>
    <name type="common">Wild soybean</name>
    <dbReference type="NCBI Taxonomy" id="3848"/>
    <lineage>
        <taxon>Eukaryota</taxon>
        <taxon>Viridiplantae</taxon>
        <taxon>Streptophyta</taxon>
        <taxon>Embryophyta</taxon>
        <taxon>Tracheophyta</taxon>
        <taxon>Spermatophyta</taxon>
        <taxon>Magnoliopsida</taxon>
        <taxon>eudicotyledons</taxon>
        <taxon>Gunneridae</taxon>
        <taxon>Pentapetalae</taxon>
        <taxon>rosids</taxon>
        <taxon>fabids</taxon>
        <taxon>Fabales</taxon>
        <taxon>Fabaceae</taxon>
        <taxon>Papilionoideae</taxon>
        <taxon>50 kb inversion clade</taxon>
        <taxon>NPAAA clade</taxon>
        <taxon>indigoferoid/millettioid clade</taxon>
        <taxon>Phaseoleae</taxon>
        <taxon>Glycine</taxon>
        <taxon>Glycine subgen. Soja</taxon>
    </lineage>
</organism>
<dbReference type="SMR" id="A0A445G6C4"/>
<evidence type="ECO:0000256" key="6">
    <source>
        <dbReference type="ARBA" id="ARBA00022989"/>
    </source>
</evidence>
<dbReference type="SMART" id="SM00369">
    <property type="entry name" value="LRR_TYP"/>
    <property type="match status" value="4"/>
</dbReference>
<sequence length="685" mass="75614">MSFSHLLLHLCLLVAFNPQLLVLGNAELRALMDLKSSLDPQDKLLGSWISDGDPCSGSFLGVVCNEHNKVANISLPGRGLSGVVSPAVAELKCLSGLYLHYNYLSGDIPREIVNLKELLDLYLNFNNLSGTIPPDIANMTSLQVLQLGYNQLEGNIPEELGSLKQLNDISLQHNKLAGQIPQSLGSLEKLRRLYLSYNNFNGTIPAALADIANLEILDIQNNSLSGTVPSALQRLREGFQGANNQGLCGDGFSTLKACNKDTIFGVSQISAPNISINRIPPITFPKPVNTHLHCNQTPCSKSRSFLHLVIAASVTTTVITLISSGLFIFVRYRRQRQRVRNTSDYSEGQRSPYQPKEFYRSSSPLVNLEYYYDGWDSLADGQNESGLSLEYLNRFRFNIDEIESATQHLSEANLLSKSKFSAVYKGVHRDGSLVAIISISVTCCKTEEGEFLKGLSLLTSLRHENIVKMRGFCYSRSRGEWFFVYDFATRGNLSQYLDKEDGSDHVIEWSKRVSIIKGIAKGIGYLHNNEASKPIIVHQNISVEKVILDHEFNPLITDAGLPKLLADDVVFSALKASAAMGYLAPEYITTGRFTEKSDIYAFGVIVLQVLSGKALIGGSIREAVEAFRFEDFVDTNLKGAYSKSEAAILSKLAIQCTLEVPEQRPTMVEVIQELTMLPNPSSHSS</sequence>
<dbReference type="Gene3D" id="3.80.10.10">
    <property type="entry name" value="Ribonuclease Inhibitor"/>
    <property type="match status" value="2"/>
</dbReference>
<dbReference type="Gramene" id="XM_028352932.1">
    <property type="protein sequence ID" value="XP_028208733.1"/>
    <property type="gene ID" value="LOC114391918"/>
</dbReference>
<dbReference type="InterPro" id="IPR000719">
    <property type="entry name" value="Prot_kinase_dom"/>
</dbReference>
<dbReference type="InterPro" id="IPR055414">
    <property type="entry name" value="LRR_R13L4/SHOC2-like"/>
</dbReference>
<name>A0A445G6C4_GLYSO</name>
<comment type="subcellular location">
    <subcellularLocation>
        <location evidence="1">Membrane</location>
        <topology evidence="1">Single-pass membrane protein</topology>
    </subcellularLocation>
</comment>
<reference evidence="12 13" key="1">
    <citation type="submission" date="2018-09" db="EMBL/GenBank/DDBJ databases">
        <title>A high-quality reference genome of wild soybean provides a powerful tool to mine soybean genomes.</title>
        <authorList>
            <person name="Xie M."/>
            <person name="Chung C.Y.L."/>
            <person name="Li M.-W."/>
            <person name="Wong F.-L."/>
            <person name="Chan T.-F."/>
            <person name="Lam H.-M."/>
        </authorList>
    </citation>
    <scope>NUCLEOTIDE SEQUENCE [LARGE SCALE GENOMIC DNA]</scope>
    <source>
        <strain evidence="13">cv. W05</strain>
        <tissue evidence="12">Hypocotyl of etiolated seedlings</tissue>
    </source>
</reference>
<dbReference type="Pfam" id="PF08263">
    <property type="entry name" value="LRRNT_2"/>
    <property type="match status" value="1"/>
</dbReference>
<gene>
    <name evidence="12" type="ORF">D0Y65_045733</name>
</gene>
<dbReference type="Pfam" id="PF23598">
    <property type="entry name" value="LRR_14"/>
    <property type="match status" value="1"/>
</dbReference>
<keyword evidence="13" id="KW-1185">Reference proteome</keyword>
<accession>A0A445G6C4</accession>
<dbReference type="FunFam" id="3.80.10.10:FF:000562">
    <property type="entry name" value="Protein NSP-INTERACTING KINASE 2"/>
    <property type="match status" value="1"/>
</dbReference>
<evidence type="ECO:0000256" key="4">
    <source>
        <dbReference type="ARBA" id="ARBA00022729"/>
    </source>
</evidence>
<keyword evidence="8" id="KW-0325">Glycoprotein</keyword>
<dbReference type="SUPFAM" id="SSF52058">
    <property type="entry name" value="L domain-like"/>
    <property type="match status" value="1"/>
</dbReference>
<evidence type="ECO:0000256" key="7">
    <source>
        <dbReference type="ARBA" id="ARBA00023136"/>
    </source>
</evidence>
<evidence type="ECO:0000256" key="3">
    <source>
        <dbReference type="ARBA" id="ARBA00022692"/>
    </source>
</evidence>
<proteinExistence type="predicted"/>
<keyword evidence="3 9" id="KW-0812">Transmembrane</keyword>
<evidence type="ECO:0000256" key="2">
    <source>
        <dbReference type="ARBA" id="ARBA00022614"/>
    </source>
</evidence>
<evidence type="ECO:0000259" key="11">
    <source>
        <dbReference type="PROSITE" id="PS50011"/>
    </source>
</evidence>
<protein>
    <submittedName>
        <fullName evidence="12">Protein NSP-INTERACTING KINASE 2</fullName>
    </submittedName>
</protein>
<keyword evidence="4 10" id="KW-0732">Signal</keyword>
<dbReference type="PANTHER" id="PTHR48056">
    <property type="entry name" value="LRR RECEPTOR-LIKE SERINE/THREONINE-PROTEIN KINASE-RELATED"/>
    <property type="match status" value="1"/>
</dbReference>
<dbReference type="Pfam" id="PF07714">
    <property type="entry name" value="PK_Tyr_Ser-Thr"/>
    <property type="match status" value="1"/>
</dbReference>
<dbReference type="EMBL" id="QZWG01000017">
    <property type="protein sequence ID" value="RZB56734.1"/>
    <property type="molecule type" value="Genomic_DNA"/>
</dbReference>
<feature type="chain" id="PRO_5019461449" evidence="10">
    <location>
        <begin position="27"/>
        <end position="685"/>
    </location>
</feature>
<comment type="caution">
    <text evidence="12">The sequence shown here is derived from an EMBL/GenBank/DDBJ whole genome shotgun (WGS) entry which is preliminary data.</text>
</comment>
<dbReference type="SUPFAM" id="SSF56112">
    <property type="entry name" value="Protein kinase-like (PK-like)"/>
    <property type="match status" value="1"/>
</dbReference>
<dbReference type="FunFam" id="3.80.10.10:FF:000129">
    <property type="entry name" value="Leucine-rich repeat receptor-like kinase"/>
    <property type="match status" value="1"/>
</dbReference>
<dbReference type="GO" id="GO:0033612">
    <property type="term" value="F:receptor serine/threonine kinase binding"/>
    <property type="evidence" value="ECO:0007669"/>
    <property type="project" value="TreeGrafter"/>
</dbReference>
<dbReference type="Gene3D" id="3.30.200.20">
    <property type="entry name" value="Phosphorylase Kinase, domain 1"/>
    <property type="match status" value="1"/>
</dbReference>
<feature type="signal peptide" evidence="10">
    <location>
        <begin position="1"/>
        <end position="26"/>
    </location>
</feature>
<dbReference type="FunFam" id="3.30.200.20:FF:000371">
    <property type="entry name" value="Protein NSP-INTERACTING KINASE 2"/>
    <property type="match status" value="1"/>
</dbReference>
<evidence type="ECO:0000256" key="8">
    <source>
        <dbReference type="ARBA" id="ARBA00023180"/>
    </source>
</evidence>
<evidence type="ECO:0000313" key="13">
    <source>
        <dbReference type="Proteomes" id="UP000289340"/>
    </source>
</evidence>
<keyword evidence="7 9" id="KW-0472">Membrane</keyword>
<keyword evidence="2" id="KW-0433">Leucine-rich repeat</keyword>
<dbReference type="PROSITE" id="PS50011">
    <property type="entry name" value="PROTEIN_KINASE_DOM"/>
    <property type="match status" value="1"/>
</dbReference>
<keyword evidence="5" id="KW-0677">Repeat</keyword>
<dbReference type="GO" id="GO:0016020">
    <property type="term" value="C:membrane"/>
    <property type="evidence" value="ECO:0007669"/>
    <property type="project" value="UniProtKB-SubCell"/>
</dbReference>
<dbReference type="InterPro" id="IPR050647">
    <property type="entry name" value="Plant_LRR-RLKs"/>
</dbReference>